<organism evidence="8 9">
    <name type="scientific">Anopheles dirus</name>
    <dbReference type="NCBI Taxonomy" id="7168"/>
    <lineage>
        <taxon>Eukaryota</taxon>
        <taxon>Metazoa</taxon>
        <taxon>Ecdysozoa</taxon>
        <taxon>Arthropoda</taxon>
        <taxon>Hexapoda</taxon>
        <taxon>Insecta</taxon>
        <taxon>Pterygota</taxon>
        <taxon>Neoptera</taxon>
        <taxon>Endopterygota</taxon>
        <taxon>Diptera</taxon>
        <taxon>Nematocera</taxon>
        <taxon>Culicoidea</taxon>
        <taxon>Culicidae</taxon>
        <taxon>Anophelinae</taxon>
        <taxon>Anopheles</taxon>
    </lineage>
</organism>
<evidence type="ECO:0000259" key="7">
    <source>
        <dbReference type="Pfam" id="PF13873"/>
    </source>
</evidence>
<dbReference type="GO" id="GO:0005634">
    <property type="term" value="C:nucleus"/>
    <property type="evidence" value="ECO:0007669"/>
    <property type="project" value="TreeGrafter"/>
</dbReference>
<name>A0A182NA12_9DIPT</name>
<reference evidence="9" key="1">
    <citation type="submission" date="2013-03" db="EMBL/GenBank/DDBJ databases">
        <title>The Genome Sequence of Anopheles dirus WRAIR2.</title>
        <authorList>
            <consortium name="The Broad Institute Genomics Platform"/>
            <person name="Neafsey D.E."/>
            <person name="Walton C."/>
            <person name="Walker B."/>
            <person name="Young S.K."/>
            <person name="Zeng Q."/>
            <person name="Gargeya S."/>
            <person name="Fitzgerald M."/>
            <person name="Haas B."/>
            <person name="Abouelleil A."/>
            <person name="Allen A.W."/>
            <person name="Alvarado L."/>
            <person name="Arachchi H.M."/>
            <person name="Berlin A.M."/>
            <person name="Chapman S.B."/>
            <person name="Gainer-Dewar J."/>
            <person name="Goldberg J."/>
            <person name="Griggs A."/>
            <person name="Gujja S."/>
            <person name="Hansen M."/>
            <person name="Howarth C."/>
            <person name="Imamovic A."/>
            <person name="Ireland A."/>
            <person name="Larimer J."/>
            <person name="McCowan C."/>
            <person name="Murphy C."/>
            <person name="Pearson M."/>
            <person name="Poon T.W."/>
            <person name="Priest M."/>
            <person name="Roberts A."/>
            <person name="Saif S."/>
            <person name="Shea T."/>
            <person name="Sisk P."/>
            <person name="Sykes S."/>
            <person name="Wortman J."/>
            <person name="Nusbaum C."/>
            <person name="Birren B."/>
        </authorList>
    </citation>
    <scope>NUCLEOTIDE SEQUENCE [LARGE SCALE GENOMIC DNA]</scope>
    <source>
        <strain evidence="9">WRAIR2</strain>
    </source>
</reference>
<reference evidence="8" key="2">
    <citation type="submission" date="2020-05" db="UniProtKB">
        <authorList>
            <consortium name="EnsemblMetazoa"/>
        </authorList>
    </citation>
    <scope>IDENTIFICATION</scope>
    <source>
        <strain evidence="8">WRAIR2</strain>
    </source>
</reference>
<keyword evidence="9" id="KW-1185">Reference proteome</keyword>
<accession>A0A182NA12</accession>
<dbReference type="EnsemblMetazoa" id="ADIR004488-RA">
    <property type="protein sequence ID" value="ADIR004488-PA"/>
    <property type="gene ID" value="ADIR004488"/>
</dbReference>
<evidence type="ECO:0000256" key="5">
    <source>
        <dbReference type="ARBA" id="ARBA00023163"/>
    </source>
</evidence>
<evidence type="ECO:0000256" key="6">
    <source>
        <dbReference type="ARBA" id="ARBA00025466"/>
    </source>
</evidence>
<feature type="domain" description="Myb/SANT-like DNA-binding" evidence="7">
    <location>
        <begin position="17"/>
        <end position="94"/>
    </location>
</feature>
<dbReference type="VEuPathDB" id="VectorBase:ADIR004488"/>
<evidence type="ECO:0000313" key="8">
    <source>
        <dbReference type="EnsemblMetazoa" id="ADIR004488-PA"/>
    </source>
</evidence>
<evidence type="ECO:0000256" key="4">
    <source>
        <dbReference type="ARBA" id="ARBA00023125"/>
    </source>
</evidence>
<comment type="subunit">
    <text evidence="1">Self-associates forming complexes of several hundred monomers.</text>
</comment>
<sequence>MDPTVNSTGHGANADYRKKRIKNVQKLELVRLMKANFLFIRGKHAVARSEKTRADVWKVITSRLNSLGPPVQSAEAWQRRWNDMRSATKSKMTKIQNYVREHGENCPFKLNLVERLIWDTFSVKPDEYMKDLNLKLWREKQHTANSGAATSQQSAADSVSSCSSQVSMDQTFEALRWSNIGITNQDYSAAWASSTAMPMTDSVYGVENNFHQAEYGAQHTMGMGYQTSESTTELVPGNKVLRDLNKLFDRVLRQNEEILQLLRQSTHSIKH</sequence>
<dbReference type="InterPro" id="IPR028002">
    <property type="entry name" value="Myb_DNA-bind_5"/>
</dbReference>
<keyword evidence="3" id="KW-0805">Transcription regulation</keyword>
<evidence type="ECO:0000256" key="2">
    <source>
        <dbReference type="ARBA" id="ARBA00016807"/>
    </source>
</evidence>
<comment type="function">
    <text evidence="6">Involved in transvection phenomena (= synapsis-dependent gene expression), where the synaptic pairing of chromosomes carrying genes with which zeste interacts influences the expression of these genes. Zeste binds to DNA and stimulates transcription from a nearby promoter.</text>
</comment>
<dbReference type="AlphaFoldDB" id="A0A182NA12"/>
<dbReference type="PANTHER" id="PTHR23098">
    <property type="entry name" value="AGAP001331-PA-RELATED"/>
    <property type="match status" value="1"/>
</dbReference>
<dbReference type="GO" id="GO:0003677">
    <property type="term" value="F:DNA binding"/>
    <property type="evidence" value="ECO:0007669"/>
    <property type="project" value="UniProtKB-KW"/>
</dbReference>
<keyword evidence="4" id="KW-0238">DNA-binding</keyword>
<evidence type="ECO:0000256" key="3">
    <source>
        <dbReference type="ARBA" id="ARBA00023015"/>
    </source>
</evidence>
<evidence type="ECO:0000313" key="9">
    <source>
        <dbReference type="Proteomes" id="UP000075884"/>
    </source>
</evidence>
<keyword evidence="5" id="KW-0804">Transcription</keyword>
<proteinExistence type="predicted"/>
<protein>
    <recommendedName>
        <fullName evidence="2">Regulatory protein zeste</fullName>
    </recommendedName>
</protein>
<dbReference type="Proteomes" id="UP000075884">
    <property type="component" value="Unassembled WGS sequence"/>
</dbReference>
<evidence type="ECO:0000256" key="1">
    <source>
        <dbReference type="ARBA" id="ARBA00011764"/>
    </source>
</evidence>
<dbReference type="PANTHER" id="PTHR23098:SF16">
    <property type="entry name" value="REGULATORY PROTEIN ZESTE"/>
    <property type="match status" value="1"/>
</dbReference>
<dbReference type="Pfam" id="PF13873">
    <property type="entry name" value="Myb_DNA-bind_5"/>
    <property type="match status" value="1"/>
</dbReference>